<organism evidence="4 5">
    <name type="scientific">Lutimaribacter marinistellae</name>
    <dbReference type="NCBI Taxonomy" id="1820329"/>
    <lineage>
        <taxon>Bacteria</taxon>
        <taxon>Pseudomonadati</taxon>
        <taxon>Pseudomonadota</taxon>
        <taxon>Alphaproteobacteria</taxon>
        <taxon>Rhodobacterales</taxon>
        <taxon>Roseobacteraceae</taxon>
        <taxon>Lutimaribacter</taxon>
    </lineage>
</organism>
<feature type="region of interest" description="Disordered" evidence="3">
    <location>
        <begin position="106"/>
        <end position="146"/>
    </location>
</feature>
<comment type="caution">
    <text evidence="4">The sequence shown here is derived from an EMBL/GenBank/DDBJ whole genome shotgun (WGS) entry which is preliminary data.</text>
</comment>
<dbReference type="EMBL" id="JBHRXI010000027">
    <property type="protein sequence ID" value="MFC3616002.1"/>
    <property type="molecule type" value="Genomic_DNA"/>
</dbReference>
<feature type="compositionally biased region" description="Basic and acidic residues" evidence="3">
    <location>
        <begin position="386"/>
        <end position="412"/>
    </location>
</feature>
<keyword evidence="5" id="KW-1185">Reference proteome</keyword>
<reference evidence="5" key="1">
    <citation type="journal article" date="2019" name="Int. J. Syst. Evol. Microbiol.">
        <title>The Global Catalogue of Microorganisms (GCM) 10K type strain sequencing project: providing services to taxonomists for standard genome sequencing and annotation.</title>
        <authorList>
            <consortium name="The Broad Institute Genomics Platform"/>
            <consortium name="The Broad Institute Genome Sequencing Center for Infectious Disease"/>
            <person name="Wu L."/>
            <person name="Ma J."/>
        </authorList>
    </citation>
    <scope>NUCLEOTIDE SEQUENCE [LARGE SCALE GENOMIC DNA]</scope>
    <source>
        <strain evidence="5">KCTC 42911</strain>
    </source>
</reference>
<dbReference type="RefSeq" id="WP_386737300.1">
    <property type="nucleotide sequence ID" value="NZ_JBHRXI010000027.1"/>
</dbReference>
<dbReference type="InterPro" id="IPR050557">
    <property type="entry name" value="RTX_toxin/Mannuronan_C5-epim"/>
</dbReference>
<protein>
    <submittedName>
        <fullName evidence="4">Calcium-binding protein</fullName>
    </submittedName>
</protein>
<feature type="compositionally biased region" description="Basic and acidic residues" evidence="3">
    <location>
        <begin position="634"/>
        <end position="647"/>
    </location>
</feature>
<evidence type="ECO:0000256" key="3">
    <source>
        <dbReference type="SAM" id="MobiDB-lite"/>
    </source>
</evidence>
<evidence type="ECO:0000256" key="1">
    <source>
        <dbReference type="ARBA" id="ARBA00004613"/>
    </source>
</evidence>
<dbReference type="PANTHER" id="PTHR38340">
    <property type="entry name" value="S-LAYER PROTEIN"/>
    <property type="match status" value="1"/>
</dbReference>
<name>A0ABV7TK40_9RHOB</name>
<comment type="subcellular location">
    <subcellularLocation>
        <location evidence="1">Secreted</location>
    </subcellularLocation>
</comment>
<dbReference type="Pfam" id="PF00353">
    <property type="entry name" value="HemolysinCabind"/>
    <property type="match status" value="10"/>
</dbReference>
<feature type="region of interest" description="Disordered" evidence="3">
    <location>
        <begin position="616"/>
        <end position="658"/>
    </location>
</feature>
<dbReference type="InterPro" id="IPR011049">
    <property type="entry name" value="Serralysin-like_metalloprot_C"/>
</dbReference>
<gene>
    <name evidence="4" type="ORF">ACFORG_19795</name>
</gene>
<evidence type="ECO:0000313" key="4">
    <source>
        <dbReference type="EMBL" id="MFC3616002.1"/>
    </source>
</evidence>
<dbReference type="InterPro" id="IPR018511">
    <property type="entry name" value="Hemolysin-typ_Ca-bd_CS"/>
</dbReference>
<proteinExistence type="predicted"/>
<accession>A0ABV7TK40</accession>
<evidence type="ECO:0000256" key="2">
    <source>
        <dbReference type="ARBA" id="ARBA00022525"/>
    </source>
</evidence>
<feature type="region of interest" description="Disordered" evidence="3">
    <location>
        <begin position="382"/>
        <end position="424"/>
    </location>
</feature>
<dbReference type="Gene3D" id="2.150.10.10">
    <property type="entry name" value="Serralysin-like metalloprotease, C-terminal"/>
    <property type="match status" value="6"/>
</dbReference>
<sequence>MAYITGDGNLSGTIGDDTIVSTGWREGSSVPPGINGRGGSDTITGTNSSDNIWGDGFFDHAEFEGDDYIDAMGGQNRVWGGGGNDTILTGDGYDTIHGDDGYAADGDDEIHSGGGNDSIEAGDGDDSIRAGTGFDDIKAGEGNDTVFGGDHGDEIWGLFGDDRLYGEAGDDWIDGYRGRNYLSGGDGEDTIWAGGDTDTIFGGDGFDTILFNTRFYEWQGGDLRVLGVPGEVHGGGFSDTIVVQQYELGNDPTSGGYAVFDFRNTEITSIERLVFENQKADDVNIHVVLSANQIDNRIDSNPTSPVITRELASDLRLFGLPGSRAREKITIEGRGVDIDVSGWQFFDFVNVLFDLEIFGNADPEAIRTTPFFATLIEGGDGGDTVHGSDHGDTIHGDDGDDSVHAGAGRDEIDGGPGNDTLRGEAGNDTLLAGLGSNLIDGGADTDFADYSNIGDVLTANLETGEIVRSAGTDTVLNVEIFHFGSAAEEIIASSAADSVFSGYGDDTILGIGGSDTINGGNGDDRFVVTSGFATVLDGGLDEDTIVPEFDMSATTQVSLRDGFVTIPSGGFSFFYTWRNFEHYDSSLTGGAEQIEGTESANRILAGSGANVIDALGGDDTVHGGEGADTVNGGDGHDDLDGGADTDRVTGGLGDDTIRSDDDGGFDAIYGGSGTDSFDGSVRTDDLVVDLNAGDWGARGVGGVDMFSIEAVATGSGDDLIVGFTDSTEDTLRGNGGNDTIIGSNDAELIEGGPGADEINGGGQSDTLVGGAGDDTILGGTHGVAGDTAVFSQAGGQYTALRRTDGALVVQHRDGGAATDGIDTLFDVEHLQFADGIVAVDAIADNAIAETGSLFLSSDAVTVSLQRSYVAPVVVAFVSTENGFQPVNVRVSGVSGDSLTLRLQEPNYLDGSHFNETVHYMVVEEGTWVLPDGTLLEAGTLQSNLLSSQGFESVAFEAEFDTAPVILSQVQSANGADFVTTRQRSADAEGF</sequence>
<dbReference type="SUPFAM" id="SSF51120">
    <property type="entry name" value="beta-Roll"/>
    <property type="match status" value="5"/>
</dbReference>
<dbReference type="PRINTS" id="PR00313">
    <property type="entry name" value="CABNDNGRPT"/>
</dbReference>
<keyword evidence="2" id="KW-0964">Secreted</keyword>
<dbReference type="Proteomes" id="UP001595629">
    <property type="component" value="Unassembled WGS sequence"/>
</dbReference>
<evidence type="ECO:0000313" key="5">
    <source>
        <dbReference type="Proteomes" id="UP001595629"/>
    </source>
</evidence>
<dbReference type="InterPro" id="IPR001343">
    <property type="entry name" value="Hemolysn_Ca-bd"/>
</dbReference>
<dbReference type="PROSITE" id="PS00330">
    <property type="entry name" value="HEMOLYSIN_CALCIUM"/>
    <property type="match status" value="1"/>
</dbReference>
<dbReference type="PANTHER" id="PTHR38340:SF1">
    <property type="entry name" value="S-LAYER PROTEIN"/>
    <property type="match status" value="1"/>
</dbReference>
<feature type="non-terminal residue" evidence="4">
    <location>
        <position position="990"/>
    </location>
</feature>
<feature type="region of interest" description="Disordered" evidence="3">
    <location>
        <begin position="24"/>
        <end position="48"/>
    </location>
</feature>